<dbReference type="SUPFAM" id="SSF55729">
    <property type="entry name" value="Acyl-CoA N-acyltransferases (Nat)"/>
    <property type="match status" value="1"/>
</dbReference>
<feature type="non-terminal residue" evidence="2">
    <location>
        <position position="1"/>
    </location>
</feature>
<accession>A0A381QYG0</accession>
<gene>
    <name evidence="2" type="ORF">METZ01_LOCUS37326</name>
</gene>
<organism evidence="2">
    <name type="scientific">marine metagenome</name>
    <dbReference type="NCBI Taxonomy" id="408172"/>
    <lineage>
        <taxon>unclassified sequences</taxon>
        <taxon>metagenomes</taxon>
        <taxon>ecological metagenomes</taxon>
    </lineage>
</organism>
<evidence type="ECO:0000313" key="2">
    <source>
        <dbReference type="EMBL" id="SUZ84472.1"/>
    </source>
</evidence>
<sequence length="238" mass="26357">VVLEVRLDPLDNPAWHALTGEQREFGVVGSIAARYRADVSPIAAVADHSIEATTDLAELVMPDEVVAVIQAGPVDVSLWRELTTIELTQWVCDTLEPNESELTWTELGDGDAEDMQILVKATDPGPFERLTHQLGDYVGVRIEDRLVSMAGERICLEGNREVSAVCTAEGFGGRGYAQGLVAEIVARQHRVNCRSFLHVRVGSPAERIASRVYAKLGYQERIRYPMKVLRRSHELRPA</sequence>
<dbReference type="GO" id="GO:0016747">
    <property type="term" value="F:acyltransferase activity, transferring groups other than amino-acyl groups"/>
    <property type="evidence" value="ECO:0007669"/>
    <property type="project" value="InterPro"/>
</dbReference>
<dbReference type="Pfam" id="PF08445">
    <property type="entry name" value="FR47"/>
    <property type="match status" value="1"/>
</dbReference>
<reference evidence="2" key="1">
    <citation type="submission" date="2018-05" db="EMBL/GenBank/DDBJ databases">
        <authorList>
            <person name="Lanie J.A."/>
            <person name="Ng W.-L."/>
            <person name="Kazmierczak K.M."/>
            <person name="Andrzejewski T.M."/>
            <person name="Davidsen T.M."/>
            <person name="Wayne K.J."/>
            <person name="Tettelin H."/>
            <person name="Glass J.I."/>
            <person name="Rusch D."/>
            <person name="Podicherti R."/>
            <person name="Tsui H.-C.T."/>
            <person name="Winkler M.E."/>
        </authorList>
    </citation>
    <scope>NUCLEOTIDE SEQUENCE</scope>
</reference>
<feature type="domain" description="N-acetyltransferase" evidence="1">
    <location>
        <begin position="74"/>
        <end position="238"/>
    </location>
</feature>
<dbReference type="PROSITE" id="PS51186">
    <property type="entry name" value="GNAT"/>
    <property type="match status" value="1"/>
</dbReference>
<dbReference type="Gene3D" id="3.40.630.30">
    <property type="match status" value="1"/>
</dbReference>
<protein>
    <recommendedName>
        <fullName evidence="1">N-acetyltransferase domain-containing protein</fullName>
    </recommendedName>
</protein>
<dbReference type="AlphaFoldDB" id="A0A381QYG0"/>
<dbReference type="InterPro" id="IPR000182">
    <property type="entry name" value="GNAT_dom"/>
</dbReference>
<dbReference type="EMBL" id="UINC01001594">
    <property type="protein sequence ID" value="SUZ84472.1"/>
    <property type="molecule type" value="Genomic_DNA"/>
</dbReference>
<dbReference type="InterPro" id="IPR013653">
    <property type="entry name" value="GCN5-like_dom"/>
</dbReference>
<dbReference type="InterPro" id="IPR016181">
    <property type="entry name" value="Acyl_CoA_acyltransferase"/>
</dbReference>
<name>A0A381QYG0_9ZZZZ</name>
<proteinExistence type="predicted"/>
<evidence type="ECO:0000259" key="1">
    <source>
        <dbReference type="PROSITE" id="PS51186"/>
    </source>
</evidence>